<evidence type="ECO:0000256" key="2">
    <source>
        <dbReference type="ARBA" id="ARBA00009387"/>
    </source>
</evidence>
<dbReference type="Gene3D" id="1.10.530.10">
    <property type="match status" value="1"/>
</dbReference>
<feature type="signal peptide" evidence="3">
    <location>
        <begin position="1"/>
        <end position="27"/>
    </location>
</feature>
<organism evidence="5 6">
    <name type="scientific">Cereibacter changlensis JA139</name>
    <dbReference type="NCBI Taxonomy" id="1188249"/>
    <lineage>
        <taxon>Bacteria</taxon>
        <taxon>Pseudomonadati</taxon>
        <taxon>Pseudomonadota</taxon>
        <taxon>Alphaproteobacteria</taxon>
        <taxon>Rhodobacterales</taxon>
        <taxon>Paracoccaceae</taxon>
        <taxon>Cereibacter</taxon>
    </lineage>
</organism>
<name>A0A2T4JU25_9RHOB</name>
<accession>A0A2T4JU25</accession>
<protein>
    <submittedName>
        <fullName evidence="5">Lytic transglycosylase</fullName>
    </submittedName>
</protein>
<comment type="similarity">
    <text evidence="1">Belongs to the transglycosylase Slt family.</text>
</comment>
<keyword evidence="6" id="KW-1185">Reference proteome</keyword>
<dbReference type="Pfam" id="PF01464">
    <property type="entry name" value="SLT"/>
    <property type="match status" value="1"/>
</dbReference>
<evidence type="ECO:0000256" key="1">
    <source>
        <dbReference type="ARBA" id="ARBA00007734"/>
    </source>
</evidence>
<evidence type="ECO:0000256" key="3">
    <source>
        <dbReference type="SAM" id="SignalP"/>
    </source>
</evidence>
<dbReference type="Proteomes" id="UP000241010">
    <property type="component" value="Unassembled WGS sequence"/>
</dbReference>
<dbReference type="SUPFAM" id="SSF53955">
    <property type="entry name" value="Lysozyme-like"/>
    <property type="match status" value="1"/>
</dbReference>
<dbReference type="OrthoDB" id="9815002at2"/>
<evidence type="ECO:0000313" key="5">
    <source>
        <dbReference type="EMBL" id="PTE21421.1"/>
    </source>
</evidence>
<proteinExistence type="inferred from homology"/>
<evidence type="ECO:0000313" key="6">
    <source>
        <dbReference type="Proteomes" id="UP000241010"/>
    </source>
</evidence>
<dbReference type="InterPro" id="IPR008258">
    <property type="entry name" value="Transglycosylase_SLT_dom_1"/>
</dbReference>
<evidence type="ECO:0000259" key="4">
    <source>
        <dbReference type="Pfam" id="PF01464"/>
    </source>
</evidence>
<dbReference type="AlphaFoldDB" id="A0A2T4JU25"/>
<dbReference type="CDD" id="cd00254">
    <property type="entry name" value="LT-like"/>
    <property type="match status" value="1"/>
</dbReference>
<reference evidence="5 6" key="1">
    <citation type="submission" date="2018-03" db="EMBL/GenBank/DDBJ databases">
        <title>Cereibacter changlensis.</title>
        <authorList>
            <person name="Meyer T.E."/>
            <person name="Miller S."/>
            <person name="Lodha T."/>
            <person name="Gandham S."/>
            <person name="Chintalapati S."/>
            <person name="Chintalapati V.R."/>
        </authorList>
    </citation>
    <scope>NUCLEOTIDE SEQUENCE [LARGE SCALE GENOMIC DNA]</scope>
    <source>
        <strain evidence="5 6">JA139</strain>
    </source>
</reference>
<sequence length="203" mass="21976">MRRLIGAVFVTALSLGAAGITAGTSQAQGLTLSESSKNRGSLFKSQARLLDTRLARQYENSERLKPKVPVLPEAPVRSYSGRYKGQYLEVAKAAARKHGVPEALFLRLVQQESGWNPSAVSPKGATGLAQLMPGTAQLLRVDIANPHENLEGGARYLKMMYGKFGTWPLALAAYNAGPAAVEKHAGIPPYQETENYVQVIWGR</sequence>
<dbReference type="RefSeq" id="WP_107664202.1">
    <property type="nucleotide sequence ID" value="NZ_PZKG01000051.1"/>
</dbReference>
<dbReference type="EMBL" id="PZKG01000051">
    <property type="protein sequence ID" value="PTE21421.1"/>
    <property type="molecule type" value="Genomic_DNA"/>
</dbReference>
<feature type="domain" description="Transglycosylase SLT" evidence="4">
    <location>
        <begin position="90"/>
        <end position="194"/>
    </location>
</feature>
<dbReference type="InterPro" id="IPR023346">
    <property type="entry name" value="Lysozyme-like_dom_sf"/>
</dbReference>
<keyword evidence="3" id="KW-0732">Signal</keyword>
<dbReference type="PANTHER" id="PTHR37423:SF2">
    <property type="entry name" value="MEMBRANE-BOUND LYTIC MUREIN TRANSGLYCOSYLASE C"/>
    <property type="match status" value="1"/>
</dbReference>
<gene>
    <name evidence="5" type="ORF">C5F48_12270</name>
</gene>
<comment type="similarity">
    <text evidence="2">Belongs to the virb1 family.</text>
</comment>
<feature type="chain" id="PRO_5015767173" evidence="3">
    <location>
        <begin position="28"/>
        <end position="203"/>
    </location>
</feature>
<dbReference type="PANTHER" id="PTHR37423">
    <property type="entry name" value="SOLUBLE LYTIC MUREIN TRANSGLYCOSYLASE-RELATED"/>
    <property type="match status" value="1"/>
</dbReference>
<comment type="caution">
    <text evidence="5">The sequence shown here is derived from an EMBL/GenBank/DDBJ whole genome shotgun (WGS) entry which is preliminary data.</text>
</comment>